<dbReference type="STRING" id="59922.P9303_14221"/>
<dbReference type="InterPro" id="IPR021788">
    <property type="entry name" value="CPP1-like"/>
</dbReference>
<feature type="transmembrane region" description="Helical" evidence="1">
    <location>
        <begin position="134"/>
        <end position="165"/>
    </location>
</feature>
<dbReference type="PANTHER" id="PTHR33372:SF2">
    <property type="entry name" value="PROTEIN CHAPERONE-LIKE PROTEIN OF POR1, CHLOROPLASTIC"/>
    <property type="match status" value="1"/>
</dbReference>
<dbReference type="PANTHER" id="PTHR33372">
    <property type="match status" value="1"/>
</dbReference>
<evidence type="ECO:0000256" key="1">
    <source>
        <dbReference type="SAM" id="Phobius"/>
    </source>
</evidence>
<gene>
    <name evidence="2" type="ordered locus">P9303_14221</name>
</gene>
<dbReference type="BioCyc" id="PMAR59922:G1G80-1227-MONOMER"/>
<name>A2C9K8_PROM3</name>
<dbReference type="KEGG" id="pmf:P9303_14221"/>
<dbReference type="HOGENOM" id="CLU_072193_2_0_3"/>
<dbReference type="EMBL" id="CP000554">
    <property type="protein sequence ID" value="ABM78168.1"/>
    <property type="molecule type" value="Genomic_DNA"/>
</dbReference>
<dbReference type="Proteomes" id="UP000002274">
    <property type="component" value="Chromosome"/>
</dbReference>
<keyword evidence="1" id="KW-1133">Transmembrane helix</keyword>
<accession>A2C9K8</accession>
<evidence type="ECO:0008006" key="4">
    <source>
        <dbReference type="Google" id="ProtNLM"/>
    </source>
</evidence>
<dbReference type="RefSeq" id="WP_011826065.1">
    <property type="nucleotide sequence ID" value="NC_008820.1"/>
</dbReference>
<sequence>MASGIGSSSNPGSQDPYSILGLEPGASFESVQQAKEKRLLEVGDDLQARARVEASYDAVLMSSLKERQLGKVSNAAVNASQREEVQVETAARSGGSNALLTRLRNINSSTANTKPGEFWPNLSLPEGQGLTVRLVLGGLALLLVIVAPVGSTELILSVSTIALFLSQIRRGRRPLASLGWSVLLLASGLILGGLLLQAMTALTSVTLPITGDQLEAVPTVLLLWAGALLLA</sequence>
<organism evidence="2 3">
    <name type="scientific">Prochlorococcus marinus (strain MIT 9303)</name>
    <dbReference type="NCBI Taxonomy" id="59922"/>
    <lineage>
        <taxon>Bacteria</taxon>
        <taxon>Bacillati</taxon>
        <taxon>Cyanobacteriota</taxon>
        <taxon>Cyanophyceae</taxon>
        <taxon>Synechococcales</taxon>
        <taxon>Prochlorococcaceae</taxon>
        <taxon>Prochlorococcus</taxon>
    </lineage>
</organism>
<feature type="transmembrane region" description="Helical" evidence="1">
    <location>
        <begin position="177"/>
        <end position="202"/>
    </location>
</feature>
<reference evidence="2 3" key="1">
    <citation type="journal article" date="2007" name="PLoS Genet.">
        <title>Patterns and implications of gene gain and loss in the evolution of Prochlorococcus.</title>
        <authorList>
            <person name="Kettler G.C."/>
            <person name="Martiny A.C."/>
            <person name="Huang K."/>
            <person name="Zucker J."/>
            <person name="Coleman M.L."/>
            <person name="Rodrigue S."/>
            <person name="Chen F."/>
            <person name="Lapidus A."/>
            <person name="Ferriera S."/>
            <person name="Johnson J."/>
            <person name="Steglich C."/>
            <person name="Church G.M."/>
            <person name="Richardson P."/>
            <person name="Chisholm S.W."/>
        </authorList>
    </citation>
    <scope>NUCLEOTIDE SEQUENCE [LARGE SCALE GENOMIC DNA]</scope>
    <source>
        <strain evidence="2 3">MIT 9303</strain>
    </source>
</reference>
<protein>
    <recommendedName>
        <fullName evidence="4">Cyanobacteria-specific chaperone containing DNAJ domain fused to a membrane domain</fullName>
    </recommendedName>
</protein>
<proteinExistence type="predicted"/>
<evidence type="ECO:0000313" key="3">
    <source>
        <dbReference type="Proteomes" id="UP000002274"/>
    </source>
</evidence>
<keyword evidence="1" id="KW-0812">Transmembrane</keyword>
<dbReference type="AlphaFoldDB" id="A2C9K8"/>
<keyword evidence="1" id="KW-0472">Membrane</keyword>
<evidence type="ECO:0000313" key="2">
    <source>
        <dbReference type="EMBL" id="ABM78168.1"/>
    </source>
</evidence>
<dbReference type="Pfam" id="PF11833">
    <property type="entry name" value="CPP1-like"/>
    <property type="match status" value="1"/>
</dbReference>